<dbReference type="GO" id="GO:0002098">
    <property type="term" value="P:tRNA wobble uridine modification"/>
    <property type="evidence" value="ECO:0007669"/>
    <property type="project" value="TreeGrafter"/>
</dbReference>
<feature type="binding site" evidence="3">
    <location>
        <position position="237"/>
    </location>
    <ligand>
        <name>Mg(2+)</name>
        <dbReference type="ChEBI" id="CHEBI:18420"/>
    </ligand>
</feature>
<dbReference type="InterPro" id="IPR027417">
    <property type="entry name" value="P-loop_NTPase"/>
</dbReference>
<comment type="similarity">
    <text evidence="3">Belongs to the TRAFAC class TrmE-Era-EngA-EngB-Septin-like GTPase superfamily. TrmE GTPase family.</text>
</comment>
<feature type="domain" description="GTP-binding protein TrmE N-terminal" evidence="5">
    <location>
        <begin position="12"/>
        <end position="127"/>
    </location>
</feature>
<dbReference type="SUPFAM" id="SSF52540">
    <property type="entry name" value="P-loop containing nucleoside triphosphate hydrolases"/>
    <property type="match status" value="1"/>
</dbReference>
<dbReference type="InterPro" id="IPR027368">
    <property type="entry name" value="MnmE_dom2"/>
</dbReference>
<reference evidence="7 8" key="1">
    <citation type="submission" date="2019-08" db="EMBL/GenBank/DDBJ databases">
        <authorList>
            <person name="Dhanesh K."/>
            <person name="Kumar G."/>
            <person name="Sasikala C."/>
            <person name="Venkata Ramana C."/>
        </authorList>
    </citation>
    <scope>NUCLEOTIDE SEQUENCE [LARGE SCALE GENOMIC DNA]</scope>
    <source>
        <strain evidence="7 8">JC645</strain>
    </source>
</reference>
<dbReference type="SUPFAM" id="SSF103025">
    <property type="entry name" value="Folate-binding domain"/>
    <property type="match status" value="1"/>
</dbReference>
<feature type="binding site" evidence="3">
    <location>
        <position position="29"/>
    </location>
    <ligand>
        <name>(6S)-5-formyl-5,6,7,8-tetrahydrofolate</name>
        <dbReference type="ChEBI" id="CHEBI:57457"/>
    </ligand>
</feature>
<dbReference type="Pfam" id="PF10396">
    <property type="entry name" value="TrmE_N"/>
    <property type="match status" value="1"/>
</dbReference>
<dbReference type="GO" id="GO:0005525">
    <property type="term" value="F:GTP binding"/>
    <property type="evidence" value="ECO:0007669"/>
    <property type="project" value="UniProtKB-UniRule"/>
</dbReference>
<dbReference type="GO" id="GO:0046872">
    <property type="term" value="F:metal ion binding"/>
    <property type="evidence" value="ECO:0007669"/>
    <property type="project" value="UniProtKB-KW"/>
</dbReference>
<dbReference type="InterPro" id="IPR031168">
    <property type="entry name" value="G_TrmE"/>
</dbReference>
<dbReference type="PANTHER" id="PTHR42714:SF2">
    <property type="entry name" value="TRNA MODIFICATION GTPASE GTPBP3, MITOCHONDRIAL"/>
    <property type="match status" value="1"/>
</dbReference>
<feature type="binding site" evidence="3">
    <location>
        <position position="258"/>
    </location>
    <ligand>
        <name>Mg(2+)</name>
        <dbReference type="ChEBI" id="CHEBI:18420"/>
    </ligand>
</feature>
<dbReference type="InterPro" id="IPR004520">
    <property type="entry name" value="GTPase_MnmE"/>
</dbReference>
<evidence type="ECO:0000256" key="2">
    <source>
        <dbReference type="ARBA" id="ARBA00023134"/>
    </source>
</evidence>
<keyword evidence="2 3" id="KW-0342">GTP-binding</keyword>
<dbReference type="AlphaFoldDB" id="A0A5M6D5G2"/>
<keyword evidence="3" id="KW-0963">Cytoplasm</keyword>
<dbReference type="GO" id="GO:0030488">
    <property type="term" value="P:tRNA methylation"/>
    <property type="evidence" value="ECO:0007669"/>
    <property type="project" value="TreeGrafter"/>
</dbReference>
<keyword evidence="1 3" id="KW-0547">Nucleotide-binding</keyword>
<evidence type="ECO:0000256" key="3">
    <source>
        <dbReference type="HAMAP-Rule" id="MF_00379"/>
    </source>
</evidence>
<dbReference type="InterPro" id="IPR025867">
    <property type="entry name" value="MnmE_helical"/>
</dbReference>
<comment type="cofactor">
    <cofactor evidence="3">
        <name>K(+)</name>
        <dbReference type="ChEBI" id="CHEBI:29103"/>
    </cofactor>
    <text evidence="3">Binds 1 potassium ion per subunit.</text>
</comment>
<dbReference type="PRINTS" id="PR00326">
    <property type="entry name" value="GTP1OBG"/>
</dbReference>
<dbReference type="SUPFAM" id="SSF116878">
    <property type="entry name" value="TrmE connector domain"/>
    <property type="match status" value="1"/>
</dbReference>
<dbReference type="EC" id="3.6.-.-" evidence="3"/>
<evidence type="ECO:0000259" key="5">
    <source>
        <dbReference type="Pfam" id="PF10396"/>
    </source>
</evidence>
<dbReference type="HAMAP" id="MF_00379">
    <property type="entry name" value="GTPase_MnmE"/>
    <property type="match status" value="1"/>
</dbReference>
<comment type="subunit">
    <text evidence="3">Homodimer. Heterotetramer of two MnmE and two MnmG subunits.</text>
</comment>
<dbReference type="RefSeq" id="WP_150077164.1">
    <property type="nucleotide sequence ID" value="NZ_VWOX01000007.1"/>
</dbReference>
<dbReference type="CDD" id="cd14858">
    <property type="entry name" value="TrmE_N"/>
    <property type="match status" value="1"/>
</dbReference>
<dbReference type="GO" id="GO:0005829">
    <property type="term" value="C:cytosol"/>
    <property type="evidence" value="ECO:0007669"/>
    <property type="project" value="TreeGrafter"/>
</dbReference>
<feature type="domain" description="G" evidence="4">
    <location>
        <begin position="226"/>
        <end position="343"/>
    </location>
</feature>
<keyword evidence="3" id="KW-0479">Metal-binding</keyword>
<gene>
    <name evidence="3" type="primary">mnmE</name>
    <name evidence="3" type="synonym">trmE</name>
    <name evidence="7" type="ORF">FYK55_14595</name>
</gene>
<dbReference type="GO" id="GO:0003924">
    <property type="term" value="F:GTPase activity"/>
    <property type="evidence" value="ECO:0007669"/>
    <property type="project" value="UniProtKB-UniRule"/>
</dbReference>
<evidence type="ECO:0000313" key="8">
    <source>
        <dbReference type="Proteomes" id="UP000324479"/>
    </source>
</evidence>
<keyword evidence="3" id="KW-0460">Magnesium</keyword>
<dbReference type="InterPro" id="IPR027266">
    <property type="entry name" value="TrmE/GcvT-like"/>
</dbReference>
<dbReference type="InterPro" id="IPR018948">
    <property type="entry name" value="GTP-bd_TrmE_N"/>
</dbReference>
<organism evidence="7 8">
    <name type="scientific">Roseiconus nitratireducens</name>
    <dbReference type="NCBI Taxonomy" id="2605748"/>
    <lineage>
        <taxon>Bacteria</taxon>
        <taxon>Pseudomonadati</taxon>
        <taxon>Planctomycetota</taxon>
        <taxon>Planctomycetia</taxon>
        <taxon>Pirellulales</taxon>
        <taxon>Pirellulaceae</taxon>
        <taxon>Roseiconus</taxon>
    </lineage>
</organism>
<feature type="binding site" evidence="3">
    <location>
        <position position="88"/>
    </location>
    <ligand>
        <name>(6S)-5-formyl-5,6,7,8-tetrahydrofolate</name>
        <dbReference type="ChEBI" id="CHEBI:57457"/>
    </ligand>
</feature>
<feature type="binding site" evidence="3">
    <location>
        <position position="473"/>
    </location>
    <ligand>
        <name>(6S)-5-formyl-5,6,7,8-tetrahydrofolate</name>
        <dbReference type="ChEBI" id="CHEBI:57457"/>
    </ligand>
</feature>
<evidence type="ECO:0000256" key="1">
    <source>
        <dbReference type="ARBA" id="ARBA00022741"/>
    </source>
</evidence>
<comment type="caution">
    <text evidence="3">Lacks conserved residue(s) required for the propagation of feature annotation.</text>
</comment>
<evidence type="ECO:0000259" key="6">
    <source>
        <dbReference type="Pfam" id="PF12631"/>
    </source>
</evidence>
<protein>
    <recommendedName>
        <fullName evidence="3">tRNA modification GTPase MnmE</fullName>
        <ecNumber evidence="3">3.6.-.-</ecNumber>
    </recommendedName>
</protein>
<keyword evidence="3" id="KW-0819">tRNA processing</keyword>
<dbReference type="Gene3D" id="1.20.120.430">
    <property type="entry name" value="tRNA modification GTPase MnmE domain 2"/>
    <property type="match status" value="1"/>
</dbReference>
<keyword evidence="3" id="KW-0378">Hydrolase</keyword>
<comment type="subcellular location">
    <subcellularLocation>
        <location evidence="3">Cytoplasm</location>
    </subcellularLocation>
</comment>
<feature type="binding site" evidence="3">
    <location>
        <begin position="252"/>
        <end position="258"/>
    </location>
    <ligand>
        <name>GTP</name>
        <dbReference type="ChEBI" id="CHEBI:37565"/>
    </ligand>
</feature>
<dbReference type="Gene3D" id="3.30.1360.120">
    <property type="entry name" value="Probable tRNA modification gtpase trme, domain 1"/>
    <property type="match status" value="1"/>
</dbReference>
<feature type="binding site" evidence="3">
    <location>
        <position position="127"/>
    </location>
    <ligand>
        <name>(6S)-5-formyl-5,6,7,8-tetrahydrofolate</name>
        <dbReference type="ChEBI" id="CHEBI:57457"/>
    </ligand>
</feature>
<dbReference type="Pfam" id="PF01926">
    <property type="entry name" value="MMR_HSR1"/>
    <property type="match status" value="1"/>
</dbReference>
<sequence>MASTTAIDVDDTIVAIASSPAAAHRGAVRMSGSDVLTIAGRLGIHPENQRGASRVETSIDLGSPLGVIPVRALVWPTGRSYTGQPAVEVHTFGSLPILQAVVRRATESGARAARPGEFTLRAFLAGRLDLTQAEAVLGVIDADHRGALDHALRQLAGNLSRPLEFLRGQLLDLLADVEAGLDFVDEDIEFISEPELLQRLGAILSAVSASREQLAGRGGGKSETVIALRGLPNAGKSRLINVLAGREAAIVADQAGTTRDVVRVSTQIAGHDVVLVDTAGIEGDADDGLSGGDDLSGGDVLRELSQQAQRQADRAGRDADVRLWCVDHSRDDWHQTFAAMQQLAADRRASVRDIWIATKCDLAGDAPGADWIATSAVTGRGISDLVETLGNLLSARDSAESTSVLGTAARCQGSLIAAESAIAAAIEHAELGEGQEYVASELRIASASLGEVTGAVYTDDILDRVFSRFCIGK</sequence>
<proteinExistence type="inferred from homology"/>
<feature type="binding site" evidence="3">
    <location>
        <begin position="277"/>
        <end position="280"/>
    </location>
    <ligand>
        <name>GTP</name>
        <dbReference type="ChEBI" id="CHEBI:37565"/>
    </ligand>
</feature>
<keyword evidence="8" id="KW-1185">Reference proteome</keyword>
<name>A0A5M6D5G2_9BACT</name>
<evidence type="ECO:0000259" key="4">
    <source>
        <dbReference type="Pfam" id="PF01926"/>
    </source>
</evidence>
<dbReference type="Gene3D" id="3.40.50.300">
    <property type="entry name" value="P-loop containing nucleotide triphosphate hydrolases"/>
    <property type="match status" value="1"/>
</dbReference>
<dbReference type="InterPro" id="IPR006073">
    <property type="entry name" value="GTP-bd"/>
</dbReference>
<keyword evidence="3" id="KW-0630">Potassium</keyword>
<dbReference type="PANTHER" id="PTHR42714">
    <property type="entry name" value="TRNA MODIFICATION GTPASE GTPBP3"/>
    <property type="match status" value="1"/>
</dbReference>
<dbReference type="CDD" id="cd04164">
    <property type="entry name" value="trmE"/>
    <property type="match status" value="1"/>
</dbReference>
<dbReference type="Pfam" id="PF12631">
    <property type="entry name" value="MnmE_helical"/>
    <property type="match status" value="1"/>
</dbReference>
<feature type="binding site" evidence="3">
    <location>
        <begin position="233"/>
        <end position="238"/>
    </location>
    <ligand>
        <name>GTP</name>
        <dbReference type="ChEBI" id="CHEBI:37565"/>
    </ligand>
</feature>
<comment type="function">
    <text evidence="3">Exhibits a very high intrinsic GTPase hydrolysis rate. Involved in the addition of a carboxymethylaminomethyl (cmnm) group at the wobble position (U34) of certain tRNAs, forming tRNA-cmnm(5)s(2)U34.</text>
</comment>
<feature type="domain" description="MnmE helical" evidence="6">
    <location>
        <begin position="130"/>
        <end position="470"/>
    </location>
</feature>
<dbReference type="EMBL" id="VWOX01000007">
    <property type="protein sequence ID" value="KAA5542747.1"/>
    <property type="molecule type" value="Genomic_DNA"/>
</dbReference>
<comment type="caution">
    <text evidence="7">The sequence shown here is derived from an EMBL/GenBank/DDBJ whole genome shotgun (WGS) entry which is preliminary data.</text>
</comment>
<accession>A0A5M6D5G2</accession>
<evidence type="ECO:0000313" key="7">
    <source>
        <dbReference type="EMBL" id="KAA5542747.1"/>
    </source>
</evidence>
<dbReference type="Proteomes" id="UP000324479">
    <property type="component" value="Unassembled WGS sequence"/>
</dbReference>